<reference evidence="1 2" key="1">
    <citation type="submission" date="2016-07" db="EMBL/GenBank/DDBJ databases">
        <title>Draft genome of the white-rot fungus Obba rivulosa 3A-2.</title>
        <authorList>
            <consortium name="DOE Joint Genome Institute"/>
            <person name="Miettinen O."/>
            <person name="Riley R."/>
            <person name="Acob R."/>
            <person name="Barry K."/>
            <person name="Cullen D."/>
            <person name="De Vries R."/>
            <person name="Hainaut M."/>
            <person name="Hatakka A."/>
            <person name="Henrissat B."/>
            <person name="Hilden K."/>
            <person name="Kuo R."/>
            <person name="Labutti K."/>
            <person name="Lipzen A."/>
            <person name="Makela M.R."/>
            <person name="Sandor L."/>
            <person name="Spatafora J.W."/>
            <person name="Grigoriev I.V."/>
            <person name="Hibbett D.S."/>
        </authorList>
    </citation>
    <scope>NUCLEOTIDE SEQUENCE [LARGE SCALE GENOMIC DNA]</scope>
    <source>
        <strain evidence="1 2">3A-2</strain>
    </source>
</reference>
<name>A0A8E2AL00_9APHY</name>
<proteinExistence type="predicted"/>
<keyword evidence="2" id="KW-1185">Reference proteome</keyword>
<gene>
    <name evidence="1" type="ORF">OBBRIDRAFT_740156</name>
</gene>
<accession>A0A8E2AL00</accession>
<evidence type="ECO:0000313" key="1">
    <source>
        <dbReference type="EMBL" id="OCH85279.1"/>
    </source>
</evidence>
<evidence type="ECO:0000313" key="2">
    <source>
        <dbReference type="Proteomes" id="UP000250043"/>
    </source>
</evidence>
<dbReference type="OrthoDB" id="3224221at2759"/>
<sequence length="243" mass="27893">MRRDSSDSPFDSSLIPTQREVEVWDKDKDGPCCTATSFRPDLTSPPGTKWNIDCVQIFAEDFVKYHTQYEHHTAAVRLAFSTHLRKQLRNDYTKMCAKGNLEAEAAYAARSKHANRQQRKRTLFRRRYEMALGYEELKPHAAMLQEFGVDGMSSDESEQEDKHNKVHYHVLIKPWRSPQVTPWLRAFDAVYFRSRINSTGGNTRGAFPHMRMIGPRVSSARGAVPGLLLNAYSPSWLVQLGPY</sequence>
<dbReference type="AlphaFoldDB" id="A0A8E2AL00"/>
<organism evidence="1 2">
    <name type="scientific">Obba rivulosa</name>
    <dbReference type="NCBI Taxonomy" id="1052685"/>
    <lineage>
        <taxon>Eukaryota</taxon>
        <taxon>Fungi</taxon>
        <taxon>Dikarya</taxon>
        <taxon>Basidiomycota</taxon>
        <taxon>Agaricomycotina</taxon>
        <taxon>Agaricomycetes</taxon>
        <taxon>Polyporales</taxon>
        <taxon>Gelatoporiaceae</taxon>
        <taxon>Obba</taxon>
    </lineage>
</organism>
<dbReference type="EMBL" id="KV722595">
    <property type="protein sequence ID" value="OCH85279.1"/>
    <property type="molecule type" value="Genomic_DNA"/>
</dbReference>
<dbReference type="Proteomes" id="UP000250043">
    <property type="component" value="Unassembled WGS sequence"/>
</dbReference>
<protein>
    <submittedName>
        <fullName evidence="1">Uncharacterized protein</fullName>
    </submittedName>
</protein>